<dbReference type="GO" id="GO:0000324">
    <property type="term" value="C:fungal-type vacuole"/>
    <property type="evidence" value="ECO:0007669"/>
    <property type="project" value="TreeGrafter"/>
</dbReference>
<accession>A0A6A6PUE3</accession>
<evidence type="ECO:0000256" key="7">
    <source>
        <dbReference type="SAM" id="SignalP"/>
    </source>
</evidence>
<evidence type="ECO:0000256" key="5">
    <source>
        <dbReference type="ARBA" id="ARBA00022801"/>
    </source>
</evidence>
<evidence type="ECO:0000256" key="1">
    <source>
        <dbReference type="ARBA" id="ARBA00009431"/>
    </source>
</evidence>
<dbReference type="PANTHER" id="PTHR11802">
    <property type="entry name" value="SERINE PROTEASE FAMILY S10 SERINE CARBOXYPEPTIDASE"/>
    <property type="match status" value="1"/>
</dbReference>
<evidence type="ECO:0000256" key="4">
    <source>
        <dbReference type="ARBA" id="ARBA00022729"/>
    </source>
</evidence>
<dbReference type="OrthoDB" id="443318at2759"/>
<evidence type="ECO:0000256" key="3">
    <source>
        <dbReference type="ARBA" id="ARBA00022670"/>
    </source>
</evidence>
<evidence type="ECO:0000313" key="9">
    <source>
        <dbReference type="Proteomes" id="UP000799767"/>
    </source>
</evidence>
<keyword evidence="3" id="KW-0645">Protease</keyword>
<dbReference type="Proteomes" id="UP000799767">
    <property type="component" value="Unassembled WGS sequence"/>
</dbReference>
<keyword evidence="5" id="KW-0378">Hydrolase</keyword>
<dbReference type="SUPFAM" id="SSF53474">
    <property type="entry name" value="alpha/beta-Hydrolases"/>
    <property type="match status" value="1"/>
</dbReference>
<reference evidence="8" key="1">
    <citation type="journal article" date="2020" name="Stud. Mycol.">
        <title>101 Dothideomycetes genomes: a test case for predicting lifestyles and emergence of pathogens.</title>
        <authorList>
            <person name="Haridas S."/>
            <person name="Albert R."/>
            <person name="Binder M."/>
            <person name="Bloem J."/>
            <person name="Labutti K."/>
            <person name="Salamov A."/>
            <person name="Andreopoulos B."/>
            <person name="Baker S."/>
            <person name="Barry K."/>
            <person name="Bills G."/>
            <person name="Bluhm B."/>
            <person name="Cannon C."/>
            <person name="Castanera R."/>
            <person name="Culley D."/>
            <person name="Daum C."/>
            <person name="Ezra D."/>
            <person name="Gonzalez J."/>
            <person name="Henrissat B."/>
            <person name="Kuo A."/>
            <person name="Liang C."/>
            <person name="Lipzen A."/>
            <person name="Lutzoni F."/>
            <person name="Magnuson J."/>
            <person name="Mondo S."/>
            <person name="Nolan M."/>
            <person name="Ohm R."/>
            <person name="Pangilinan J."/>
            <person name="Park H.-J."/>
            <person name="Ramirez L."/>
            <person name="Alfaro M."/>
            <person name="Sun H."/>
            <person name="Tritt A."/>
            <person name="Yoshinaga Y."/>
            <person name="Zwiers L.-H."/>
            <person name="Turgeon B."/>
            <person name="Goodwin S."/>
            <person name="Spatafora J."/>
            <person name="Crous P."/>
            <person name="Grigoriev I."/>
        </authorList>
    </citation>
    <scope>NUCLEOTIDE SEQUENCE</scope>
    <source>
        <strain evidence="8">CBS 113389</strain>
    </source>
</reference>
<comment type="similarity">
    <text evidence="1">Belongs to the peptidase S10 family.</text>
</comment>
<dbReference type="AlphaFoldDB" id="A0A6A6PUE3"/>
<keyword evidence="4 7" id="KW-0732">Signal</keyword>
<keyword evidence="9" id="KW-1185">Reference proteome</keyword>
<dbReference type="PRINTS" id="PR00724">
    <property type="entry name" value="CRBOXYPTASEC"/>
</dbReference>
<dbReference type="EMBL" id="MU001635">
    <property type="protein sequence ID" value="KAF2483386.1"/>
    <property type="molecule type" value="Genomic_DNA"/>
</dbReference>
<keyword evidence="6" id="KW-0325">Glycoprotein</keyword>
<sequence>MHYQLLACLFSPLLSIVHAGFPPEPQGVTIQQLKHLPGVSISYKETHICETQAQAWAGYVHLPSTLLEDIESAEPYNVSMFFWYFEARNNPQNAPTTLYLAGGPGDSSVGGAVQDGGPCMILSDANTTVNNPWSMNTNVNMLYVDQPVGTGFSYTARVNATLNQLFLGSPPTETGITPFAAYGGHVPSENGTFMYGTFSEQNPEKTVNNTMSAAKTLWHFCQAWFSSFPEYTTTDKNLNLFGNSYGGYWVPATAQYIVQQNNAIKALKCNGTVIPVDTVGWTNGCVDELIQGEWYPEQAYNNTYNLQVIPEQAYKEATNNFTRPGRCADLIKECRALGDKLDPNYFSTDAKVNKLCVEALEYCFVYVLGAYNVFSNRSVFDMAHLDPDPFPTSYWNGFFNREWVQAELGVPVNLTAYSLLVNNVFLYQTGDAVRVAGLQSMEYLLAQGVRVNMIYGDRDYRCPWNGAEKLSLAAQWSGAEDFGKAGYEYVETNNTYKGGMVRQHGNLAFTRVFEAGHDAYAYQPETVFQLFNRFIFSKDVATGTQTVSSNYSTSGPSSTFGVKDKLPPPPPFNCNLYNVIGSCTIQQYEALQNGTAKVVDFNIVRPAGGSPGSLAGLE</sequence>
<gene>
    <name evidence="8" type="ORF">BDY17DRAFT_249846</name>
</gene>
<dbReference type="InterPro" id="IPR029058">
    <property type="entry name" value="AB_hydrolase_fold"/>
</dbReference>
<proteinExistence type="inferred from homology"/>
<dbReference type="GO" id="GO:0006508">
    <property type="term" value="P:proteolysis"/>
    <property type="evidence" value="ECO:0007669"/>
    <property type="project" value="UniProtKB-KW"/>
</dbReference>
<evidence type="ECO:0000313" key="8">
    <source>
        <dbReference type="EMBL" id="KAF2483386.1"/>
    </source>
</evidence>
<dbReference type="Pfam" id="PF00450">
    <property type="entry name" value="Peptidase_S10"/>
    <property type="match status" value="1"/>
</dbReference>
<feature type="signal peptide" evidence="7">
    <location>
        <begin position="1"/>
        <end position="19"/>
    </location>
</feature>
<keyword evidence="2 8" id="KW-0121">Carboxypeptidase</keyword>
<evidence type="ECO:0000256" key="6">
    <source>
        <dbReference type="ARBA" id="ARBA00023180"/>
    </source>
</evidence>
<dbReference type="GeneID" id="54472021"/>
<name>A0A6A6PUE3_9PEZI</name>
<dbReference type="InterPro" id="IPR001563">
    <property type="entry name" value="Peptidase_S10"/>
</dbReference>
<dbReference type="Gene3D" id="3.40.50.1820">
    <property type="entry name" value="alpha/beta hydrolase"/>
    <property type="match status" value="1"/>
</dbReference>
<protein>
    <submittedName>
        <fullName evidence="8">Putative carboxypeptidase S1</fullName>
    </submittedName>
</protein>
<evidence type="ECO:0000256" key="2">
    <source>
        <dbReference type="ARBA" id="ARBA00022645"/>
    </source>
</evidence>
<dbReference type="PANTHER" id="PTHR11802:SF189">
    <property type="entry name" value="CARBOXYPEPTIDASE"/>
    <property type="match status" value="1"/>
</dbReference>
<dbReference type="GO" id="GO:0004185">
    <property type="term" value="F:serine-type carboxypeptidase activity"/>
    <property type="evidence" value="ECO:0007669"/>
    <property type="project" value="InterPro"/>
</dbReference>
<feature type="chain" id="PRO_5025438472" evidence="7">
    <location>
        <begin position="20"/>
        <end position="618"/>
    </location>
</feature>
<organism evidence="8 9">
    <name type="scientific">Neohortaea acidophila</name>
    <dbReference type="NCBI Taxonomy" id="245834"/>
    <lineage>
        <taxon>Eukaryota</taxon>
        <taxon>Fungi</taxon>
        <taxon>Dikarya</taxon>
        <taxon>Ascomycota</taxon>
        <taxon>Pezizomycotina</taxon>
        <taxon>Dothideomycetes</taxon>
        <taxon>Dothideomycetidae</taxon>
        <taxon>Mycosphaerellales</taxon>
        <taxon>Teratosphaeriaceae</taxon>
        <taxon>Neohortaea</taxon>
    </lineage>
</organism>
<dbReference type="RefSeq" id="XP_033589956.1">
    <property type="nucleotide sequence ID" value="XM_033731019.1"/>
</dbReference>